<evidence type="ECO:0000313" key="8">
    <source>
        <dbReference type="Proteomes" id="UP000546257"/>
    </source>
</evidence>
<keyword evidence="5" id="KW-0812">Transmembrane</keyword>
<keyword evidence="5" id="KW-1133">Transmembrane helix</keyword>
<dbReference type="GO" id="GO:0008236">
    <property type="term" value="F:serine-type peptidase activity"/>
    <property type="evidence" value="ECO:0007669"/>
    <property type="project" value="UniProtKB-KW"/>
</dbReference>
<dbReference type="AlphaFoldDB" id="A0A7J9SLH2"/>
<gene>
    <name evidence="7" type="primary">sppA</name>
    <name evidence="7" type="ORF">H5V44_13180</name>
</gene>
<dbReference type="PANTHER" id="PTHR42987">
    <property type="entry name" value="PEPTIDASE S49"/>
    <property type="match status" value="1"/>
</dbReference>
<keyword evidence="3" id="KW-0378">Hydrolase</keyword>
<dbReference type="RefSeq" id="WP_185193588.1">
    <property type="nucleotide sequence ID" value="NZ_JACKXD010000004.1"/>
</dbReference>
<dbReference type="SUPFAM" id="SSF52096">
    <property type="entry name" value="ClpP/crotonase"/>
    <property type="match status" value="1"/>
</dbReference>
<dbReference type="NCBIfam" id="TIGR00706">
    <property type="entry name" value="SppA_dom"/>
    <property type="match status" value="1"/>
</dbReference>
<dbReference type="InterPro" id="IPR002142">
    <property type="entry name" value="Peptidase_S49"/>
</dbReference>
<organism evidence="7 8">
    <name type="scientific">Halobellus ruber</name>
    <dbReference type="NCBI Taxonomy" id="2761102"/>
    <lineage>
        <taxon>Archaea</taxon>
        <taxon>Methanobacteriati</taxon>
        <taxon>Methanobacteriota</taxon>
        <taxon>Stenosarchaea group</taxon>
        <taxon>Halobacteria</taxon>
        <taxon>Halobacteriales</taxon>
        <taxon>Haloferacaceae</taxon>
        <taxon>Halobellus</taxon>
    </lineage>
</organism>
<dbReference type="GO" id="GO:0006508">
    <property type="term" value="P:proteolysis"/>
    <property type="evidence" value="ECO:0007669"/>
    <property type="project" value="UniProtKB-KW"/>
</dbReference>
<keyword evidence="8" id="KW-1185">Reference proteome</keyword>
<evidence type="ECO:0000256" key="2">
    <source>
        <dbReference type="ARBA" id="ARBA00022670"/>
    </source>
</evidence>
<comment type="caution">
    <text evidence="7">The sequence shown here is derived from an EMBL/GenBank/DDBJ whole genome shotgun (WGS) entry which is preliminary data.</text>
</comment>
<dbReference type="CDD" id="cd07023">
    <property type="entry name" value="S49_Sppa_N_C"/>
    <property type="match status" value="1"/>
</dbReference>
<dbReference type="InterPro" id="IPR029045">
    <property type="entry name" value="ClpP/crotonase-like_dom_sf"/>
</dbReference>
<name>A0A7J9SLH2_9EURY</name>
<sequence length="335" mass="35551">MVETTDLKRSGIVLSGVVVAAALAVVLYGIVPLFTGVGAVEVTLGGLVFVGLSAAVRRFASAAVPDYEVAEVEVDDVITRDGDSGGPVPFSGGGASANDIVERIERADDDTAVEALIVTLNTPGGAVVPSEDIRKATADFDGPTVAYAEDMAASGGYWIACGADEFHAREAAIVGSIGVVGSQLGRTELAEKVGLDYRRFVAGEYKDTPTEWRELSDDEVAYFQGLLDDWYDQFVETVAAGRGLEEQFIRDTEARIYPGEAAVENGLVDHCGPRERMEDRLADRLGVDEITVEEFEPDRDLPEKLSMGAQKTARAFGAGVASVLVGDEAPSIRVR</sequence>
<dbReference type="Pfam" id="PF01343">
    <property type="entry name" value="Peptidase_S49"/>
    <property type="match status" value="1"/>
</dbReference>
<evidence type="ECO:0000256" key="4">
    <source>
        <dbReference type="ARBA" id="ARBA00022825"/>
    </source>
</evidence>
<evidence type="ECO:0000256" key="3">
    <source>
        <dbReference type="ARBA" id="ARBA00022801"/>
    </source>
</evidence>
<evidence type="ECO:0000256" key="1">
    <source>
        <dbReference type="ARBA" id="ARBA00008683"/>
    </source>
</evidence>
<dbReference type="InterPro" id="IPR004635">
    <property type="entry name" value="Pept_S49_SppA"/>
</dbReference>
<reference evidence="7 8" key="1">
    <citation type="submission" date="2020-08" db="EMBL/GenBank/DDBJ databases">
        <authorList>
            <person name="Seo M.-J."/>
        </authorList>
    </citation>
    <scope>NUCLEOTIDE SEQUENCE [LARGE SCALE GENOMIC DNA]</scope>
    <source>
        <strain evidence="7 8">MBLA0160</strain>
    </source>
</reference>
<feature type="transmembrane region" description="Helical" evidence="5">
    <location>
        <begin position="12"/>
        <end position="31"/>
    </location>
</feature>
<evidence type="ECO:0000259" key="6">
    <source>
        <dbReference type="Pfam" id="PF01343"/>
    </source>
</evidence>
<dbReference type="Gene3D" id="6.20.330.10">
    <property type="match status" value="1"/>
</dbReference>
<keyword evidence="4" id="KW-0720">Serine protease</keyword>
<proteinExistence type="inferred from homology"/>
<feature type="domain" description="Peptidase S49" evidence="6">
    <location>
        <begin position="143"/>
        <end position="287"/>
    </location>
</feature>
<evidence type="ECO:0000256" key="5">
    <source>
        <dbReference type="SAM" id="Phobius"/>
    </source>
</evidence>
<dbReference type="InterPro" id="IPR047272">
    <property type="entry name" value="S49_SppA_C"/>
</dbReference>
<evidence type="ECO:0000313" key="7">
    <source>
        <dbReference type="EMBL" id="MBB6647223.1"/>
    </source>
</evidence>
<dbReference type="PANTHER" id="PTHR42987:SF4">
    <property type="entry name" value="PROTEASE SOHB-RELATED"/>
    <property type="match status" value="1"/>
</dbReference>
<dbReference type="Gene3D" id="3.90.226.10">
    <property type="entry name" value="2-enoyl-CoA Hydratase, Chain A, domain 1"/>
    <property type="match status" value="1"/>
</dbReference>
<keyword evidence="2" id="KW-0645">Protease</keyword>
<dbReference type="Proteomes" id="UP000546257">
    <property type="component" value="Unassembled WGS sequence"/>
</dbReference>
<comment type="similarity">
    <text evidence="1">Belongs to the peptidase S49 family.</text>
</comment>
<protein>
    <submittedName>
        <fullName evidence="7">Signal peptide peptidase SppA</fullName>
    </submittedName>
</protein>
<keyword evidence="5" id="KW-0472">Membrane</keyword>
<dbReference type="EMBL" id="JACKXD010000004">
    <property type="protein sequence ID" value="MBB6647223.1"/>
    <property type="molecule type" value="Genomic_DNA"/>
</dbReference>
<accession>A0A7J9SLH2</accession>